<organism evidence="2 3">
    <name type="scientific">Ganoderma sinense ZZ0214-1</name>
    <dbReference type="NCBI Taxonomy" id="1077348"/>
    <lineage>
        <taxon>Eukaryota</taxon>
        <taxon>Fungi</taxon>
        <taxon>Dikarya</taxon>
        <taxon>Basidiomycota</taxon>
        <taxon>Agaricomycotina</taxon>
        <taxon>Agaricomycetes</taxon>
        <taxon>Polyporales</taxon>
        <taxon>Polyporaceae</taxon>
        <taxon>Ganoderma</taxon>
    </lineage>
</organism>
<accession>A0A2G8SIX8</accession>
<feature type="region of interest" description="Disordered" evidence="1">
    <location>
        <begin position="1"/>
        <end position="28"/>
    </location>
</feature>
<name>A0A2G8SIX8_9APHY</name>
<proteinExistence type="predicted"/>
<evidence type="ECO:0000256" key="1">
    <source>
        <dbReference type="SAM" id="MobiDB-lite"/>
    </source>
</evidence>
<evidence type="ECO:0000313" key="2">
    <source>
        <dbReference type="EMBL" id="PIL33700.1"/>
    </source>
</evidence>
<dbReference type="Proteomes" id="UP000230002">
    <property type="component" value="Unassembled WGS sequence"/>
</dbReference>
<dbReference type="OrthoDB" id="2913041at2759"/>
<reference evidence="2 3" key="1">
    <citation type="journal article" date="2015" name="Sci. Rep.">
        <title>Chromosome-level genome map provides insights into diverse defense mechanisms in the medicinal fungus Ganoderma sinense.</title>
        <authorList>
            <person name="Zhu Y."/>
            <person name="Xu J."/>
            <person name="Sun C."/>
            <person name="Zhou S."/>
            <person name="Xu H."/>
            <person name="Nelson D.R."/>
            <person name="Qian J."/>
            <person name="Song J."/>
            <person name="Luo H."/>
            <person name="Xiang L."/>
            <person name="Li Y."/>
            <person name="Xu Z."/>
            <person name="Ji A."/>
            <person name="Wang L."/>
            <person name="Lu S."/>
            <person name="Hayward A."/>
            <person name="Sun W."/>
            <person name="Li X."/>
            <person name="Schwartz D.C."/>
            <person name="Wang Y."/>
            <person name="Chen S."/>
        </authorList>
    </citation>
    <scope>NUCLEOTIDE SEQUENCE [LARGE SCALE GENOMIC DNA]</scope>
    <source>
        <strain evidence="2 3">ZZ0214-1</strain>
    </source>
</reference>
<protein>
    <submittedName>
        <fullName evidence="2">Uncharacterized protein</fullName>
    </submittedName>
</protein>
<comment type="caution">
    <text evidence="2">The sequence shown here is derived from an EMBL/GenBank/DDBJ whole genome shotgun (WGS) entry which is preliminary data.</text>
</comment>
<feature type="compositionally biased region" description="Low complexity" evidence="1">
    <location>
        <begin position="8"/>
        <end position="17"/>
    </location>
</feature>
<gene>
    <name evidence="2" type="ORF">GSI_04325</name>
</gene>
<dbReference type="EMBL" id="AYKW01000007">
    <property type="protein sequence ID" value="PIL33700.1"/>
    <property type="molecule type" value="Genomic_DNA"/>
</dbReference>
<sequence>MPSPTPTPASTSASLAPIPTPHPPKADEPHLQAIIPALWVAFSDSAAGSSSGSSSSRAHEDGFTHIVEITYSTGSPHALGPGSIERRWDAAHQAQRLRLVLPAQPQALAPAAGRAALALTDGQLRAARDFVGECLPPDLAAVPEQTAVRVLVTVPPGRPTDAMCVVGCYLGFVAERGVEEILRFIDEEDGVLSVWKGEVSGEEVERVEEIARSWSWLRAAAAAAAAAAGK</sequence>
<keyword evidence="3" id="KW-1185">Reference proteome</keyword>
<evidence type="ECO:0000313" key="3">
    <source>
        <dbReference type="Proteomes" id="UP000230002"/>
    </source>
</evidence>
<dbReference type="AlphaFoldDB" id="A0A2G8SIX8"/>